<protein>
    <submittedName>
        <fullName evidence="1">Uncharacterized protein</fullName>
    </submittedName>
</protein>
<accession>A0A6F8ZEX3</accession>
<gene>
    <name evidence="1" type="ORF">R50_1040</name>
</gene>
<reference evidence="1 2" key="1">
    <citation type="submission" date="2020-02" db="EMBL/GenBank/DDBJ databases">
        <authorList>
            <person name="Hogendoorn C."/>
        </authorList>
    </citation>
    <scope>NUCLEOTIDE SEQUENCE [LARGE SCALE GENOMIC DNA]</scope>
    <source>
        <strain evidence="1">R501</strain>
    </source>
</reference>
<name>A0A6F8ZEX3_9FIRM</name>
<dbReference type="KEGG" id="hfv:R50_1040"/>
<organism evidence="1 2">
    <name type="scientific">Candidatus Hydrogenisulfobacillus filiaventi</name>
    <dbReference type="NCBI Taxonomy" id="2707344"/>
    <lineage>
        <taxon>Bacteria</taxon>
        <taxon>Bacillati</taxon>
        <taxon>Bacillota</taxon>
        <taxon>Clostridia</taxon>
        <taxon>Eubacteriales</taxon>
        <taxon>Clostridiales Family XVII. Incertae Sedis</taxon>
        <taxon>Candidatus Hydrogenisulfobacillus</taxon>
    </lineage>
</organism>
<sequence length="109" mass="12185">MTALLATLVAGGTLVLGPWRRLASLRPAPTWVNLPAAMGRRGRCFRASGWCGYPGARGRDGRPRTGRRVGAVRSLPPTMCRKPGDRWRRRRCRPLPAVPDRSAVRWGWR</sequence>
<dbReference type="Proteomes" id="UP000503399">
    <property type="component" value="Chromosome"/>
</dbReference>
<keyword evidence="2" id="KW-1185">Reference proteome</keyword>
<evidence type="ECO:0000313" key="1">
    <source>
        <dbReference type="EMBL" id="CAB1128546.1"/>
    </source>
</evidence>
<proteinExistence type="predicted"/>
<dbReference type="AlphaFoldDB" id="A0A6F8ZEX3"/>
<evidence type="ECO:0000313" key="2">
    <source>
        <dbReference type="Proteomes" id="UP000503399"/>
    </source>
</evidence>
<dbReference type="EMBL" id="LR778114">
    <property type="protein sequence ID" value="CAB1128546.1"/>
    <property type="molecule type" value="Genomic_DNA"/>
</dbReference>